<sequence>MTHRVTATLSLACATLASSAFTSAYAQSNVTVYGLVDSGFIYQSDPITGSGSKKSITGGGQAGSRLGLRGAEDLGGGNKAFFTLEMGINADDGTSTLGALFGRQAFVGLESARLGSLSLGRQYTPFYITTVLTGDPFGAGTVGAGLNLQNGFSRLNNSAVYKTPTFAGLTGSIMYAAGESTLSTSAGRSYVAALLYQNGPLKASLAHYDTNNATGTTSSYGTMLTGSYDLGPVIMFGGMQRLRSDLNGVPGATKQDTDMNVYSVGAKLPFGNHMVYGAVNYADDQRKIANADAKATHYALGYTYQISKRTNLYTTVAKINNRNGAQFQMISATTPAYGQFGFDLGIRHLF</sequence>
<dbReference type="InterPro" id="IPR002299">
    <property type="entry name" value="Porin_Neis"/>
</dbReference>
<keyword evidence="14" id="KW-1185">Reference proteome</keyword>
<dbReference type="InterPro" id="IPR033900">
    <property type="entry name" value="Gram_neg_porin_domain"/>
</dbReference>
<feature type="chain" id="PRO_5031558769" evidence="11">
    <location>
        <begin position="27"/>
        <end position="350"/>
    </location>
</feature>
<keyword evidence="10" id="KW-0998">Cell outer membrane</keyword>
<keyword evidence="3" id="KW-0813">Transport</keyword>
<evidence type="ECO:0000256" key="10">
    <source>
        <dbReference type="ARBA" id="ARBA00023237"/>
    </source>
</evidence>
<comment type="subunit">
    <text evidence="2">Homotrimer.</text>
</comment>
<feature type="domain" description="Porin" evidence="12">
    <location>
        <begin position="14"/>
        <end position="323"/>
    </location>
</feature>
<evidence type="ECO:0000256" key="5">
    <source>
        <dbReference type="ARBA" id="ARBA00022692"/>
    </source>
</evidence>
<dbReference type="PANTHER" id="PTHR34501">
    <property type="entry name" value="PROTEIN YDDL-RELATED"/>
    <property type="match status" value="1"/>
</dbReference>
<dbReference type="CDD" id="cd00342">
    <property type="entry name" value="gram_neg_porins"/>
    <property type="match status" value="1"/>
</dbReference>
<keyword evidence="9" id="KW-0472">Membrane</keyword>
<accession>A0A7Y9IQG5</accession>
<feature type="signal peptide" evidence="11">
    <location>
        <begin position="1"/>
        <end position="26"/>
    </location>
</feature>
<dbReference type="GO" id="GO:0015288">
    <property type="term" value="F:porin activity"/>
    <property type="evidence" value="ECO:0007669"/>
    <property type="project" value="UniProtKB-KW"/>
</dbReference>
<protein>
    <submittedName>
        <fullName evidence="13">Putative porin</fullName>
    </submittedName>
</protein>
<gene>
    <name evidence="13" type="ORF">FHW18_000379</name>
</gene>
<dbReference type="PRINTS" id="PR00182">
    <property type="entry name" value="ECOLNEIPORIN"/>
</dbReference>
<dbReference type="EMBL" id="JACBYR010000001">
    <property type="protein sequence ID" value="NYE81108.1"/>
    <property type="molecule type" value="Genomic_DNA"/>
</dbReference>
<dbReference type="GO" id="GO:0046930">
    <property type="term" value="C:pore complex"/>
    <property type="evidence" value="ECO:0007669"/>
    <property type="project" value="UniProtKB-KW"/>
</dbReference>
<keyword evidence="7" id="KW-0406">Ion transport</keyword>
<comment type="caution">
    <text evidence="13">The sequence shown here is derived from an EMBL/GenBank/DDBJ whole genome shotgun (WGS) entry which is preliminary data.</text>
</comment>
<dbReference type="PRINTS" id="PR00184">
    <property type="entry name" value="NEISSPPORIN"/>
</dbReference>
<evidence type="ECO:0000256" key="4">
    <source>
        <dbReference type="ARBA" id="ARBA00022452"/>
    </source>
</evidence>
<evidence type="ECO:0000313" key="13">
    <source>
        <dbReference type="EMBL" id="NYE81108.1"/>
    </source>
</evidence>
<dbReference type="InterPro" id="IPR001702">
    <property type="entry name" value="Porin_Gram-ve"/>
</dbReference>
<evidence type="ECO:0000256" key="9">
    <source>
        <dbReference type="ARBA" id="ARBA00023136"/>
    </source>
</evidence>
<dbReference type="InterPro" id="IPR023614">
    <property type="entry name" value="Porin_dom_sf"/>
</dbReference>
<evidence type="ECO:0000313" key="14">
    <source>
        <dbReference type="Proteomes" id="UP000542125"/>
    </source>
</evidence>
<organism evidence="13 14">
    <name type="scientific">Pigmentiphaga litoralis</name>
    <dbReference type="NCBI Taxonomy" id="516702"/>
    <lineage>
        <taxon>Bacteria</taxon>
        <taxon>Pseudomonadati</taxon>
        <taxon>Pseudomonadota</taxon>
        <taxon>Betaproteobacteria</taxon>
        <taxon>Burkholderiales</taxon>
        <taxon>Alcaligenaceae</taxon>
        <taxon>Pigmentiphaga</taxon>
    </lineage>
</organism>
<dbReference type="PANTHER" id="PTHR34501:SF9">
    <property type="entry name" value="MAJOR OUTER MEMBRANE PROTEIN P.IA"/>
    <property type="match status" value="1"/>
</dbReference>
<dbReference type="Proteomes" id="UP000542125">
    <property type="component" value="Unassembled WGS sequence"/>
</dbReference>
<evidence type="ECO:0000256" key="6">
    <source>
        <dbReference type="ARBA" id="ARBA00022729"/>
    </source>
</evidence>
<dbReference type="GO" id="GO:0009279">
    <property type="term" value="C:cell outer membrane"/>
    <property type="evidence" value="ECO:0007669"/>
    <property type="project" value="UniProtKB-SubCell"/>
</dbReference>
<dbReference type="Pfam" id="PF13609">
    <property type="entry name" value="Porin_4"/>
    <property type="match status" value="1"/>
</dbReference>
<reference evidence="13 14" key="1">
    <citation type="submission" date="2020-07" db="EMBL/GenBank/DDBJ databases">
        <title>Genomic Encyclopedia of Type Strains, Phase IV (KMG-V): Genome sequencing to study the core and pangenomes of soil and plant-associated prokaryotes.</title>
        <authorList>
            <person name="Whitman W."/>
        </authorList>
    </citation>
    <scope>NUCLEOTIDE SEQUENCE [LARGE SCALE GENOMIC DNA]</scope>
    <source>
        <strain evidence="13 14">SAS40</strain>
    </source>
</reference>
<keyword evidence="5" id="KW-0812">Transmembrane</keyword>
<keyword evidence="8" id="KW-0626">Porin</keyword>
<dbReference type="SUPFAM" id="SSF56935">
    <property type="entry name" value="Porins"/>
    <property type="match status" value="1"/>
</dbReference>
<dbReference type="RefSeq" id="WP_179582807.1">
    <property type="nucleotide sequence ID" value="NZ_JACBYR010000001.1"/>
</dbReference>
<evidence type="ECO:0000256" key="7">
    <source>
        <dbReference type="ARBA" id="ARBA00023065"/>
    </source>
</evidence>
<dbReference type="GO" id="GO:0034220">
    <property type="term" value="P:monoatomic ion transmembrane transport"/>
    <property type="evidence" value="ECO:0007669"/>
    <property type="project" value="InterPro"/>
</dbReference>
<evidence type="ECO:0000256" key="2">
    <source>
        <dbReference type="ARBA" id="ARBA00011233"/>
    </source>
</evidence>
<keyword evidence="4" id="KW-1134">Transmembrane beta strand</keyword>
<evidence type="ECO:0000256" key="11">
    <source>
        <dbReference type="SAM" id="SignalP"/>
    </source>
</evidence>
<name>A0A7Y9IQG5_9BURK</name>
<evidence type="ECO:0000259" key="12">
    <source>
        <dbReference type="Pfam" id="PF13609"/>
    </source>
</evidence>
<comment type="subcellular location">
    <subcellularLocation>
        <location evidence="1">Cell outer membrane</location>
        <topology evidence="1">Multi-pass membrane protein</topology>
    </subcellularLocation>
</comment>
<dbReference type="AlphaFoldDB" id="A0A7Y9IQG5"/>
<dbReference type="Gene3D" id="2.40.160.10">
    <property type="entry name" value="Porin"/>
    <property type="match status" value="1"/>
</dbReference>
<evidence type="ECO:0000256" key="3">
    <source>
        <dbReference type="ARBA" id="ARBA00022448"/>
    </source>
</evidence>
<evidence type="ECO:0000256" key="8">
    <source>
        <dbReference type="ARBA" id="ARBA00023114"/>
    </source>
</evidence>
<evidence type="ECO:0000256" key="1">
    <source>
        <dbReference type="ARBA" id="ARBA00004571"/>
    </source>
</evidence>
<dbReference type="InterPro" id="IPR050298">
    <property type="entry name" value="Gram-neg_bact_OMP"/>
</dbReference>
<proteinExistence type="predicted"/>
<keyword evidence="6 11" id="KW-0732">Signal</keyword>